<dbReference type="AlphaFoldDB" id="A0A8S9HLW3"/>
<evidence type="ECO:0000313" key="2">
    <source>
        <dbReference type="Proteomes" id="UP000712281"/>
    </source>
</evidence>
<gene>
    <name evidence="1" type="ORF">F2Q68_00014104</name>
</gene>
<evidence type="ECO:0000313" key="1">
    <source>
        <dbReference type="EMBL" id="KAF2558010.1"/>
    </source>
</evidence>
<accession>A0A8S9HLW3</accession>
<sequence length="254" mass="28602">MRSGTLCSTCLSAWPAHMQGDTMPSTFWMHGLAPCKETTRPPHARPHASVACIATSRAWPFHLVLLCVTPHAVIIFTATPHASLDTYHARQFPPPPDLINRATSSFSVHSSNFGLSGEFFIPRSIPIFFDARSDDLNIFNKLQMNPDLTENIFRASGIPEKFIIPKLGFPPNFGFSRRALISSCLLPILLTSHPAYFPSCLDFVLLPTYDVSELIFHRYEVSWITSWLRNVVLLKRRASITLCFQKCYASKTFV</sequence>
<dbReference type="Proteomes" id="UP000712281">
    <property type="component" value="Unassembled WGS sequence"/>
</dbReference>
<protein>
    <submittedName>
        <fullName evidence="1">Uncharacterized protein</fullName>
    </submittedName>
</protein>
<comment type="caution">
    <text evidence="1">The sequence shown here is derived from an EMBL/GenBank/DDBJ whole genome shotgun (WGS) entry which is preliminary data.</text>
</comment>
<dbReference type="EMBL" id="QGKW02001940">
    <property type="protein sequence ID" value="KAF2558010.1"/>
    <property type="molecule type" value="Genomic_DNA"/>
</dbReference>
<reference evidence="1" key="1">
    <citation type="submission" date="2019-12" db="EMBL/GenBank/DDBJ databases">
        <title>Genome sequencing and annotation of Brassica cretica.</title>
        <authorList>
            <person name="Studholme D.J."/>
            <person name="Sarris P.F."/>
        </authorList>
    </citation>
    <scope>NUCLEOTIDE SEQUENCE</scope>
    <source>
        <strain evidence="1">PFS-001/15</strain>
        <tissue evidence="1">Leaf</tissue>
    </source>
</reference>
<proteinExistence type="predicted"/>
<organism evidence="1 2">
    <name type="scientific">Brassica cretica</name>
    <name type="common">Mustard</name>
    <dbReference type="NCBI Taxonomy" id="69181"/>
    <lineage>
        <taxon>Eukaryota</taxon>
        <taxon>Viridiplantae</taxon>
        <taxon>Streptophyta</taxon>
        <taxon>Embryophyta</taxon>
        <taxon>Tracheophyta</taxon>
        <taxon>Spermatophyta</taxon>
        <taxon>Magnoliopsida</taxon>
        <taxon>eudicotyledons</taxon>
        <taxon>Gunneridae</taxon>
        <taxon>Pentapetalae</taxon>
        <taxon>rosids</taxon>
        <taxon>malvids</taxon>
        <taxon>Brassicales</taxon>
        <taxon>Brassicaceae</taxon>
        <taxon>Brassiceae</taxon>
        <taxon>Brassica</taxon>
    </lineage>
</organism>
<name>A0A8S9HLW3_BRACR</name>